<dbReference type="GeneID" id="106078892"/>
<keyword evidence="1" id="KW-1185">Reference proteome</keyword>
<dbReference type="OMA" id="RRAYNIK"/>
<accession>A0A9U8ENK1</accession>
<reference evidence="2" key="1">
    <citation type="submission" date="2025-08" db="UniProtKB">
        <authorList>
            <consortium name="RefSeq"/>
        </authorList>
    </citation>
    <scope>IDENTIFICATION</scope>
</reference>
<dbReference type="KEGG" id="bgt:106078892"/>
<organism evidence="1 2">
    <name type="scientific">Biomphalaria glabrata</name>
    <name type="common">Bloodfluke planorb</name>
    <name type="synonym">Freshwater snail</name>
    <dbReference type="NCBI Taxonomy" id="6526"/>
    <lineage>
        <taxon>Eukaryota</taxon>
        <taxon>Metazoa</taxon>
        <taxon>Spiralia</taxon>
        <taxon>Lophotrochozoa</taxon>
        <taxon>Mollusca</taxon>
        <taxon>Gastropoda</taxon>
        <taxon>Heterobranchia</taxon>
        <taxon>Euthyneura</taxon>
        <taxon>Panpulmonata</taxon>
        <taxon>Hygrophila</taxon>
        <taxon>Lymnaeoidea</taxon>
        <taxon>Planorbidae</taxon>
        <taxon>Biomphalaria</taxon>
    </lineage>
</organism>
<sequence length="113" mass="13498">MAASGINEHHEALRKQRFVNRRIYLQKQFLEKLKNNPEEINRYYFEKNADQNANDAHQCSTAACSHELERLQRKYESARSDEEKANIKKHIDYLTYSAKIKGRYNSTNYAQQW</sequence>
<dbReference type="RefSeq" id="XP_013095412.2">
    <property type="nucleotide sequence ID" value="XM_013239958.2"/>
</dbReference>
<proteinExistence type="predicted"/>
<evidence type="ECO:0000313" key="2">
    <source>
        <dbReference type="RefSeq" id="XP_013095412.2"/>
    </source>
</evidence>
<dbReference type="OrthoDB" id="6285231at2759"/>
<evidence type="ECO:0000313" key="1">
    <source>
        <dbReference type="Proteomes" id="UP001165740"/>
    </source>
</evidence>
<dbReference type="AlphaFoldDB" id="A0A9U8ENK1"/>
<dbReference type="Proteomes" id="UP001165740">
    <property type="component" value="Chromosome 16"/>
</dbReference>
<name>A0A9U8ENK1_BIOGL</name>
<protein>
    <submittedName>
        <fullName evidence="2">Uncharacterized protein LOC106078892</fullName>
    </submittedName>
</protein>
<gene>
    <name evidence="2" type="primary">LOC106078892</name>
</gene>